<feature type="coiled-coil region" evidence="1">
    <location>
        <begin position="443"/>
        <end position="477"/>
    </location>
</feature>
<proteinExistence type="predicted"/>
<feature type="region of interest" description="Disordered" evidence="2">
    <location>
        <begin position="1"/>
        <end position="30"/>
    </location>
</feature>
<evidence type="ECO:0000313" key="3">
    <source>
        <dbReference type="EMBL" id="KPI42501.1"/>
    </source>
</evidence>
<dbReference type="STRING" id="1664694.A0A0N0NP97"/>
<dbReference type="Proteomes" id="UP000038010">
    <property type="component" value="Unassembled WGS sequence"/>
</dbReference>
<dbReference type="AlphaFoldDB" id="A0A0N0NP97"/>
<name>A0A0N0NP97_9EURO</name>
<dbReference type="RefSeq" id="XP_018002464.1">
    <property type="nucleotide sequence ID" value="XM_018150211.1"/>
</dbReference>
<dbReference type="GeneID" id="28742091"/>
<dbReference type="PANTHER" id="PTHR40130:SF1">
    <property type="entry name" value="SPINDLE POLE BODY-ASSOCIATED PROTEIN CUT12 DOMAIN-CONTAINING PROTEIN"/>
    <property type="match status" value="1"/>
</dbReference>
<accession>A0A0N0NP97</accession>
<feature type="region of interest" description="Disordered" evidence="2">
    <location>
        <begin position="394"/>
        <end position="441"/>
    </location>
</feature>
<feature type="compositionally biased region" description="Polar residues" evidence="2">
    <location>
        <begin position="224"/>
        <end position="239"/>
    </location>
</feature>
<keyword evidence="1" id="KW-0175">Coiled coil</keyword>
<dbReference type="OrthoDB" id="3197614at2759"/>
<feature type="region of interest" description="Disordered" evidence="2">
    <location>
        <begin position="72"/>
        <end position="184"/>
    </location>
</feature>
<feature type="region of interest" description="Disordered" evidence="2">
    <location>
        <begin position="333"/>
        <end position="353"/>
    </location>
</feature>
<dbReference type="EMBL" id="LFJN01000007">
    <property type="protein sequence ID" value="KPI42501.1"/>
    <property type="molecule type" value="Genomic_DNA"/>
</dbReference>
<dbReference type="VEuPathDB" id="FungiDB:AB675_9657"/>
<comment type="caution">
    <text evidence="3">The sequence shown here is derived from an EMBL/GenBank/DDBJ whole genome shotgun (WGS) entry which is preliminary data.</text>
</comment>
<evidence type="ECO:0000256" key="1">
    <source>
        <dbReference type="SAM" id="Coils"/>
    </source>
</evidence>
<sequence>MEAAPLSLAQTHARNAALETKRSNPVAASEEHDLAAAEFATAAKGSSDQEAVRILNLLEQHHKKLGHILKTAHEKPAIDEQIESTPVGGTSKPPRLSRTPRETTRELSSSIASNLASARGIRGAQQKRSAPISPLVSNQHADGQLSHDMPKSRAASQATGPAASKPSWAPPVGNVDDVHDNDTASDSPFQLFYNTYQGLVSKMSAPLAFAGLPLAQAIPEEKQNTVPKASSQTERPTSTAKDRAMDYSRLISNAAFRAVSTNTTNDTPAKSRIEDSFYHVPTAGGTMSYAEMVNRADREEARTLRHHRQTSNLSNISENDDFVDASSTIIAQANSHAAQPQQRSQQQTGRPLRQLSLENATLRHLSDKMSKRLHAFEMASQTSTAALAQSIRSMPRSPLMSPDVSRAGAGSRKPPTTATDKHQPYPSFNKSSAKSTTTTDDRITELEEILRKNDARLKKKEAENEKLKVTVDKYKEKWDSLKAGARARRERQQGTSAAPEEAEA</sequence>
<feature type="compositionally biased region" description="Polar residues" evidence="2">
    <location>
        <begin position="426"/>
        <end position="435"/>
    </location>
</feature>
<feature type="region of interest" description="Disordered" evidence="2">
    <location>
        <begin position="221"/>
        <end position="242"/>
    </location>
</feature>
<protein>
    <submittedName>
        <fullName evidence="3">Uncharacterized protein</fullName>
    </submittedName>
</protein>
<reference evidence="3 4" key="1">
    <citation type="submission" date="2015-06" db="EMBL/GenBank/DDBJ databases">
        <title>Draft genome of the ant-associated black yeast Phialophora attae CBS 131958.</title>
        <authorList>
            <person name="Moreno L.F."/>
            <person name="Stielow B.J."/>
            <person name="de Hoog S."/>
            <person name="Vicente V.A."/>
            <person name="Weiss V.A."/>
            <person name="de Vries M."/>
            <person name="Cruz L.M."/>
            <person name="Souza E.M."/>
        </authorList>
    </citation>
    <scope>NUCLEOTIDE SEQUENCE [LARGE SCALE GENOMIC DNA]</scope>
    <source>
        <strain evidence="3 4">CBS 131958</strain>
    </source>
</reference>
<keyword evidence="4" id="KW-1185">Reference proteome</keyword>
<dbReference type="PANTHER" id="PTHR40130">
    <property type="entry name" value="EXPRESSED PROTEIN"/>
    <property type="match status" value="1"/>
</dbReference>
<gene>
    <name evidence="3" type="ORF">AB675_9657</name>
</gene>
<evidence type="ECO:0000256" key="2">
    <source>
        <dbReference type="SAM" id="MobiDB-lite"/>
    </source>
</evidence>
<evidence type="ECO:0000313" key="4">
    <source>
        <dbReference type="Proteomes" id="UP000038010"/>
    </source>
</evidence>
<dbReference type="Gene3D" id="1.20.58.80">
    <property type="entry name" value="Phosphotransferase system, lactose/cellobiose-type IIA subunit"/>
    <property type="match status" value="1"/>
</dbReference>
<organism evidence="3 4">
    <name type="scientific">Cyphellophora attinorum</name>
    <dbReference type="NCBI Taxonomy" id="1664694"/>
    <lineage>
        <taxon>Eukaryota</taxon>
        <taxon>Fungi</taxon>
        <taxon>Dikarya</taxon>
        <taxon>Ascomycota</taxon>
        <taxon>Pezizomycotina</taxon>
        <taxon>Eurotiomycetes</taxon>
        <taxon>Chaetothyriomycetidae</taxon>
        <taxon>Chaetothyriales</taxon>
        <taxon>Cyphellophoraceae</taxon>
        <taxon>Cyphellophora</taxon>
    </lineage>
</organism>
<feature type="region of interest" description="Disordered" evidence="2">
    <location>
        <begin position="479"/>
        <end position="504"/>
    </location>
</feature>
<feature type="compositionally biased region" description="Low complexity" evidence="2">
    <location>
        <begin position="107"/>
        <end position="118"/>
    </location>
</feature>